<dbReference type="EMBL" id="CAJVPP010003320">
    <property type="protein sequence ID" value="CAG8626598.1"/>
    <property type="molecule type" value="Genomic_DNA"/>
</dbReference>
<evidence type="ECO:0000256" key="1">
    <source>
        <dbReference type="ARBA" id="ARBA00038101"/>
    </source>
</evidence>
<dbReference type="Proteomes" id="UP000789375">
    <property type="component" value="Unassembled WGS sequence"/>
</dbReference>
<dbReference type="SMART" id="SM00671">
    <property type="entry name" value="SEL1"/>
    <property type="match status" value="2"/>
</dbReference>
<dbReference type="PANTHER" id="PTHR11102">
    <property type="entry name" value="SEL-1-LIKE PROTEIN"/>
    <property type="match status" value="1"/>
</dbReference>
<reference evidence="4" key="1">
    <citation type="submission" date="2021-06" db="EMBL/GenBank/DDBJ databases">
        <authorList>
            <person name="Kallberg Y."/>
            <person name="Tangrot J."/>
            <person name="Rosling A."/>
        </authorList>
    </citation>
    <scope>NUCLEOTIDE SEQUENCE</scope>
    <source>
        <strain evidence="4">87-6 pot B 2015</strain>
    </source>
</reference>
<evidence type="ECO:0000313" key="5">
    <source>
        <dbReference type="Proteomes" id="UP000789375"/>
    </source>
</evidence>
<dbReference type="SUPFAM" id="SSF81901">
    <property type="entry name" value="HCP-like"/>
    <property type="match status" value="1"/>
</dbReference>
<dbReference type="Pfam" id="PF08238">
    <property type="entry name" value="Sel1"/>
    <property type="match status" value="3"/>
</dbReference>
<keyword evidence="5" id="KW-1185">Reference proteome</keyword>
<organism evidence="4 5">
    <name type="scientific">Funneliformis mosseae</name>
    <name type="common">Endomycorrhizal fungus</name>
    <name type="synonym">Glomus mosseae</name>
    <dbReference type="NCBI Taxonomy" id="27381"/>
    <lineage>
        <taxon>Eukaryota</taxon>
        <taxon>Fungi</taxon>
        <taxon>Fungi incertae sedis</taxon>
        <taxon>Mucoromycota</taxon>
        <taxon>Glomeromycotina</taxon>
        <taxon>Glomeromycetes</taxon>
        <taxon>Glomerales</taxon>
        <taxon>Glomeraceae</taxon>
        <taxon>Funneliformis</taxon>
    </lineage>
</organism>
<comment type="similarity">
    <text evidence="1">Belongs to the sel-1 family.</text>
</comment>
<evidence type="ECO:0000313" key="4">
    <source>
        <dbReference type="EMBL" id="CAG8626598.1"/>
    </source>
</evidence>
<feature type="compositionally biased region" description="Low complexity" evidence="2">
    <location>
        <begin position="40"/>
        <end position="60"/>
    </location>
</feature>
<evidence type="ECO:0000259" key="3">
    <source>
        <dbReference type="Pfam" id="PF07714"/>
    </source>
</evidence>
<dbReference type="PANTHER" id="PTHR11102:SF160">
    <property type="entry name" value="ERAD-ASSOCIATED E3 UBIQUITIN-PROTEIN LIGASE COMPONENT HRD3"/>
    <property type="match status" value="1"/>
</dbReference>
<dbReference type="Pfam" id="PF07714">
    <property type="entry name" value="PK_Tyr_Ser-Thr"/>
    <property type="match status" value="1"/>
</dbReference>
<feature type="region of interest" description="Disordered" evidence="2">
    <location>
        <begin position="1"/>
        <end position="67"/>
    </location>
</feature>
<dbReference type="Gene3D" id="1.25.40.10">
    <property type="entry name" value="Tetratricopeptide repeat domain"/>
    <property type="match status" value="1"/>
</dbReference>
<dbReference type="Gene3D" id="1.10.510.10">
    <property type="entry name" value="Transferase(Phosphotransferase) domain 1"/>
    <property type="match status" value="1"/>
</dbReference>
<gene>
    <name evidence="4" type="ORF">FMOSSE_LOCUS10269</name>
</gene>
<dbReference type="SUPFAM" id="SSF56112">
    <property type="entry name" value="Protein kinase-like (PK-like)"/>
    <property type="match status" value="1"/>
</dbReference>
<dbReference type="AlphaFoldDB" id="A0A9N9D803"/>
<dbReference type="InterPro" id="IPR011009">
    <property type="entry name" value="Kinase-like_dom_sf"/>
</dbReference>
<dbReference type="InterPro" id="IPR006597">
    <property type="entry name" value="Sel1-like"/>
</dbReference>
<dbReference type="CDD" id="cd21037">
    <property type="entry name" value="MLKL_NTD"/>
    <property type="match status" value="1"/>
</dbReference>
<dbReference type="GO" id="GO:0004672">
    <property type="term" value="F:protein kinase activity"/>
    <property type="evidence" value="ECO:0007669"/>
    <property type="project" value="InterPro"/>
</dbReference>
<proteinExistence type="inferred from homology"/>
<dbReference type="InterPro" id="IPR001245">
    <property type="entry name" value="Ser-Thr/Tyr_kinase_cat_dom"/>
</dbReference>
<comment type="caution">
    <text evidence="4">The sequence shown here is derived from an EMBL/GenBank/DDBJ whole genome shotgun (WGS) entry which is preliminary data.</text>
</comment>
<dbReference type="InterPro" id="IPR050767">
    <property type="entry name" value="Sel1_AlgK"/>
</dbReference>
<evidence type="ECO:0000256" key="2">
    <source>
        <dbReference type="SAM" id="MobiDB-lite"/>
    </source>
</evidence>
<protein>
    <submittedName>
        <fullName evidence="4">8109_t:CDS:1</fullName>
    </submittedName>
</protein>
<dbReference type="InterPro" id="IPR011990">
    <property type="entry name" value="TPR-like_helical_dom_sf"/>
</dbReference>
<dbReference type="InterPro" id="IPR059179">
    <property type="entry name" value="MLKL-like_MCAfunc"/>
</dbReference>
<accession>A0A9N9D803</accession>
<feature type="compositionally biased region" description="Basic and acidic residues" evidence="2">
    <location>
        <begin position="14"/>
        <end position="23"/>
    </location>
</feature>
<sequence>MFKKRQANDEEDQLTERGSKNPRIEIVNCDDDSGMNIDTSLPSNFSPSPSLSPSNSYFNSREMNSPSYQQDDIEVSNELNKMSLDNIMDMDDCESASELEQGYGSIALTSAKGACCIAQNFEAFSPYIKIFFNLGKEIIILYEKAEHHKELCSSLLQRCNCAMATVKDLYIRKTENKWDVSQLSKFKKFFFTNNIGETFQNLIAEFDGFMNSLNFTFTIQSNNNLATMKNDMKQIMEKLSFYDVPNDRQSQQNFFNDVNSVAGSAQEFKRQTRKNKILDSSEVKILDENEPLLVGYQYKQTGIYPTKKIEKQLTRNISPNIENVRYMAPEKLSIIENDRKKTTSPLVPPYDSKCEIYSVGALLWEIAELKKPHSDLNKSDVLLGIRERVNDRYCLQFSNEVPRKWKELVKDAMIYEPACRPKISEICRKLHKLSKKNHSITTQDYAGESEENLPMDYPNPLPPSFVTITILPINDAIRTHKSKNGNKQLAWQSFKYHSSTNIEAKYWLGYYYYHHGEIIPELKQIDKKERIRMSIEIFKETADKGNPSAQLRYGLCLLNGEGVDENFVEAFKYLKDSAHQGNTTAMYIIGKAYWKGGNGIEQDREQGAKYLKDAALENHPKAKEMCNKCNIPF</sequence>
<name>A0A9N9D803_FUNMO</name>
<feature type="domain" description="Serine-threonine/tyrosine-protein kinase catalytic" evidence="3">
    <location>
        <begin position="315"/>
        <end position="430"/>
    </location>
</feature>